<dbReference type="Proteomes" id="UP000324222">
    <property type="component" value="Unassembled WGS sequence"/>
</dbReference>
<accession>A0A5B7GZT2</accession>
<sequence length="69" mass="7587">MIEAQVENLFRPAFPLARYIHVCGRALSVRRASPATCGFVIPVSPMTVPRHPSTLTAAAAAAAWRLWHF</sequence>
<comment type="caution">
    <text evidence="1">The sequence shown here is derived from an EMBL/GenBank/DDBJ whole genome shotgun (WGS) entry which is preliminary data.</text>
</comment>
<name>A0A5B7GZT2_PORTR</name>
<organism evidence="1 2">
    <name type="scientific">Portunus trituberculatus</name>
    <name type="common">Swimming crab</name>
    <name type="synonym">Neptunus trituberculatus</name>
    <dbReference type="NCBI Taxonomy" id="210409"/>
    <lineage>
        <taxon>Eukaryota</taxon>
        <taxon>Metazoa</taxon>
        <taxon>Ecdysozoa</taxon>
        <taxon>Arthropoda</taxon>
        <taxon>Crustacea</taxon>
        <taxon>Multicrustacea</taxon>
        <taxon>Malacostraca</taxon>
        <taxon>Eumalacostraca</taxon>
        <taxon>Eucarida</taxon>
        <taxon>Decapoda</taxon>
        <taxon>Pleocyemata</taxon>
        <taxon>Brachyura</taxon>
        <taxon>Eubrachyura</taxon>
        <taxon>Portunoidea</taxon>
        <taxon>Portunidae</taxon>
        <taxon>Portuninae</taxon>
        <taxon>Portunus</taxon>
    </lineage>
</organism>
<dbReference type="EMBL" id="VSRR010021922">
    <property type="protein sequence ID" value="MPC64322.1"/>
    <property type="molecule type" value="Genomic_DNA"/>
</dbReference>
<reference evidence="1 2" key="1">
    <citation type="submission" date="2019-05" db="EMBL/GenBank/DDBJ databases">
        <title>Another draft genome of Portunus trituberculatus and its Hox gene families provides insights of decapod evolution.</title>
        <authorList>
            <person name="Jeong J.-H."/>
            <person name="Song I."/>
            <person name="Kim S."/>
            <person name="Choi T."/>
            <person name="Kim D."/>
            <person name="Ryu S."/>
            <person name="Kim W."/>
        </authorList>
    </citation>
    <scope>NUCLEOTIDE SEQUENCE [LARGE SCALE GENOMIC DNA]</scope>
    <source>
        <tissue evidence="1">Muscle</tissue>
    </source>
</reference>
<evidence type="ECO:0000313" key="1">
    <source>
        <dbReference type="EMBL" id="MPC64322.1"/>
    </source>
</evidence>
<gene>
    <name evidence="1" type="ORF">E2C01_058434</name>
</gene>
<keyword evidence="2" id="KW-1185">Reference proteome</keyword>
<evidence type="ECO:0000313" key="2">
    <source>
        <dbReference type="Proteomes" id="UP000324222"/>
    </source>
</evidence>
<proteinExistence type="predicted"/>
<dbReference type="AlphaFoldDB" id="A0A5B7GZT2"/>
<protein>
    <submittedName>
        <fullName evidence="1">Uncharacterized protein</fullName>
    </submittedName>
</protein>